<reference evidence="1" key="1">
    <citation type="submission" date="2022-07" db="EMBL/GenBank/DDBJ databases">
        <title>Phylogenomic reconstructions and comparative analyses of Kickxellomycotina fungi.</title>
        <authorList>
            <person name="Reynolds N.K."/>
            <person name="Stajich J.E."/>
            <person name="Barry K."/>
            <person name="Grigoriev I.V."/>
            <person name="Crous P."/>
            <person name="Smith M.E."/>
        </authorList>
    </citation>
    <scope>NUCLEOTIDE SEQUENCE</scope>
    <source>
        <strain evidence="1">RSA 861</strain>
    </source>
</reference>
<evidence type="ECO:0000313" key="1">
    <source>
        <dbReference type="EMBL" id="KAJ1927852.1"/>
    </source>
</evidence>
<keyword evidence="2" id="KW-1185">Reference proteome</keyword>
<organism evidence="1 2">
    <name type="scientific">Tieghemiomyces parasiticus</name>
    <dbReference type="NCBI Taxonomy" id="78921"/>
    <lineage>
        <taxon>Eukaryota</taxon>
        <taxon>Fungi</taxon>
        <taxon>Fungi incertae sedis</taxon>
        <taxon>Zoopagomycota</taxon>
        <taxon>Kickxellomycotina</taxon>
        <taxon>Dimargaritomycetes</taxon>
        <taxon>Dimargaritales</taxon>
        <taxon>Dimargaritaceae</taxon>
        <taxon>Tieghemiomyces</taxon>
    </lineage>
</organism>
<dbReference type="EMBL" id="JANBPT010000099">
    <property type="protein sequence ID" value="KAJ1927852.1"/>
    <property type="molecule type" value="Genomic_DNA"/>
</dbReference>
<name>A0A9W8E0Y4_9FUNG</name>
<dbReference type="Proteomes" id="UP001150569">
    <property type="component" value="Unassembled WGS sequence"/>
</dbReference>
<dbReference type="AlphaFoldDB" id="A0A9W8E0Y4"/>
<protein>
    <submittedName>
        <fullName evidence="1">Uncharacterized protein</fullName>
    </submittedName>
</protein>
<comment type="caution">
    <text evidence="1">The sequence shown here is derived from an EMBL/GenBank/DDBJ whole genome shotgun (WGS) entry which is preliminary data.</text>
</comment>
<gene>
    <name evidence="1" type="ORF">IWQ60_002581</name>
</gene>
<sequence>MPITRGNKVQVEAAASDISQGLFALVRRIRTGNKLADVKSSVEWALKILLGTLASSSEWATPDGLVAMENLINSNVREALRFARDAYGPIESFRYRVALDFVADHYAQVRKLALAIMNNIIRDCLTAPTPPDFNRTLTYLATHLFPGSPLDPLPKYPEGITLRPLVVQYCHEEAVVAVTRFLRNLFIAVTTRWSTPTDGIDSYPLNKANQTLVDERVRIALAYNLREDLALRDRVCHELVSVWSATSDDNGVRSTTPAISSNSVSLFI</sequence>
<accession>A0A9W8E0Y4</accession>
<proteinExistence type="predicted"/>
<evidence type="ECO:0000313" key="2">
    <source>
        <dbReference type="Proteomes" id="UP001150569"/>
    </source>
</evidence>